<accession>A0A926NGC3</accession>
<feature type="transmembrane region" description="Helical" evidence="10">
    <location>
        <begin position="126"/>
        <end position="147"/>
    </location>
</feature>
<dbReference type="NCBIfam" id="TIGR00933">
    <property type="entry name" value="2a38"/>
    <property type="match status" value="1"/>
</dbReference>
<proteinExistence type="predicted"/>
<comment type="caution">
    <text evidence="11">The sequence shown here is derived from an EMBL/GenBank/DDBJ whole genome shotgun (WGS) entry which is preliminary data.</text>
</comment>
<evidence type="ECO:0000256" key="6">
    <source>
        <dbReference type="ARBA" id="ARBA00022958"/>
    </source>
</evidence>
<keyword evidence="7 10" id="KW-1133">Transmembrane helix</keyword>
<keyword evidence="8" id="KW-0406">Ion transport</keyword>
<comment type="subcellular location">
    <subcellularLocation>
        <location evidence="1">Cell membrane</location>
        <topology evidence="1">Multi-pass membrane protein</topology>
    </subcellularLocation>
</comment>
<feature type="transmembrane region" description="Helical" evidence="10">
    <location>
        <begin position="410"/>
        <end position="431"/>
    </location>
</feature>
<dbReference type="Pfam" id="PF02386">
    <property type="entry name" value="TrkH"/>
    <property type="match status" value="1"/>
</dbReference>
<feature type="transmembrane region" description="Helical" evidence="10">
    <location>
        <begin position="315"/>
        <end position="333"/>
    </location>
</feature>
<dbReference type="InterPro" id="IPR003445">
    <property type="entry name" value="Cat_transpt"/>
</dbReference>
<name>A0A926NGC3_9BACL</name>
<feature type="transmembrane region" description="Helical" evidence="10">
    <location>
        <begin position="12"/>
        <end position="32"/>
    </location>
</feature>
<dbReference type="RefSeq" id="WP_191142305.1">
    <property type="nucleotide sequence ID" value="NZ_JACXAH010000016.1"/>
</dbReference>
<evidence type="ECO:0000256" key="9">
    <source>
        <dbReference type="ARBA" id="ARBA00023136"/>
    </source>
</evidence>
<dbReference type="Proteomes" id="UP000661691">
    <property type="component" value="Unassembled WGS sequence"/>
</dbReference>
<dbReference type="PANTHER" id="PTHR32024">
    <property type="entry name" value="TRK SYSTEM POTASSIUM UPTAKE PROTEIN TRKG-RELATED"/>
    <property type="match status" value="1"/>
</dbReference>
<keyword evidence="12" id="KW-1185">Reference proteome</keyword>
<organism evidence="11 12">
    <name type="scientific">Polycladospora coralii</name>
    <dbReference type="NCBI Taxonomy" id="2771432"/>
    <lineage>
        <taxon>Bacteria</taxon>
        <taxon>Bacillati</taxon>
        <taxon>Bacillota</taxon>
        <taxon>Bacilli</taxon>
        <taxon>Bacillales</taxon>
        <taxon>Thermoactinomycetaceae</taxon>
        <taxon>Polycladospora</taxon>
    </lineage>
</organism>
<evidence type="ECO:0000256" key="10">
    <source>
        <dbReference type="SAM" id="Phobius"/>
    </source>
</evidence>
<feature type="transmembrane region" description="Helical" evidence="10">
    <location>
        <begin position="354"/>
        <end position="374"/>
    </location>
</feature>
<evidence type="ECO:0000256" key="8">
    <source>
        <dbReference type="ARBA" id="ARBA00023065"/>
    </source>
</evidence>
<dbReference type="PANTHER" id="PTHR32024:SF1">
    <property type="entry name" value="KTR SYSTEM POTASSIUM UPTAKE PROTEIN B"/>
    <property type="match status" value="1"/>
</dbReference>
<dbReference type="InterPro" id="IPR004772">
    <property type="entry name" value="TrkH"/>
</dbReference>
<keyword evidence="6" id="KW-0630">Potassium</keyword>
<protein>
    <submittedName>
        <fullName evidence="11">Trk family potassium uptake protein</fullName>
    </submittedName>
</protein>
<keyword evidence="5 10" id="KW-0812">Transmembrane</keyword>
<feature type="transmembrane region" description="Helical" evidence="10">
    <location>
        <begin position="233"/>
        <end position="252"/>
    </location>
</feature>
<keyword evidence="4" id="KW-0633">Potassium transport</keyword>
<evidence type="ECO:0000256" key="1">
    <source>
        <dbReference type="ARBA" id="ARBA00004651"/>
    </source>
</evidence>
<keyword evidence="9 10" id="KW-0472">Membrane</keyword>
<feature type="transmembrane region" description="Helical" evidence="10">
    <location>
        <begin position="75"/>
        <end position="99"/>
    </location>
</feature>
<evidence type="ECO:0000313" key="12">
    <source>
        <dbReference type="Proteomes" id="UP000661691"/>
    </source>
</evidence>
<dbReference type="GO" id="GO:0005886">
    <property type="term" value="C:plasma membrane"/>
    <property type="evidence" value="ECO:0007669"/>
    <property type="project" value="UniProtKB-SubCell"/>
</dbReference>
<evidence type="ECO:0000256" key="2">
    <source>
        <dbReference type="ARBA" id="ARBA00022448"/>
    </source>
</evidence>
<keyword evidence="3" id="KW-1003">Cell membrane</keyword>
<gene>
    <name evidence="11" type="ORF">IC620_11990</name>
</gene>
<dbReference type="EMBL" id="JACXAH010000016">
    <property type="protein sequence ID" value="MBD1373074.1"/>
    <property type="molecule type" value="Genomic_DNA"/>
</dbReference>
<evidence type="ECO:0000313" key="11">
    <source>
        <dbReference type="EMBL" id="MBD1373074.1"/>
    </source>
</evidence>
<reference evidence="11" key="1">
    <citation type="submission" date="2020-09" db="EMBL/GenBank/DDBJ databases">
        <title>A novel bacterium of genus Hazenella, isolated from South China Sea.</title>
        <authorList>
            <person name="Huang H."/>
            <person name="Mo K."/>
            <person name="Hu Y."/>
        </authorList>
    </citation>
    <scope>NUCLEOTIDE SEQUENCE</scope>
    <source>
        <strain evidence="11">IB182357</strain>
    </source>
</reference>
<evidence type="ECO:0000256" key="5">
    <source>
        <dbReference type="ARBA" id="ARBA00022692"/>
    </source>
</evidence>
<sequence length="449" mass="49025">MIQKILQRLSPLQIFISGFLLNILIGSILLYLPISAEPGVKVSFIDAIFTATSATCVTGLVVQDTAATFSRFGETVIMLSIQIGGLSFMTFSVLLSILLGKKIGLKERMVIQQAFHNSDLQGLVKLVVSVFTISFIAELIGMILLAIRFVPDMGISQGTYYALFHSISAFNNSGFDLFGHVHEEFSSLIYYATDPLVNFTITALTLTGGIGFLVVIGLINYPKTRRLSLHVKLTLTVTGLIIAISTVLFLILEWNNPHTLGALSLQEKLTVGLFQGSVPRTAGFSTLNAADSYLPTQMLFMLVMLIGASPNSTGGGIKTTTIALIYLTVWAMIRRKEDIEVFKRRISNDFMYRALGITMMYFALIPLLTILLSITETQNFNVILFEAVSAAGTAGLSLGLTPELSLPGKLFIIVTMFMGRIGPLSLLFALAHNKTKESIRYPTEPLILG</sequence>
<feature type="transmembrane region" description="Helical" evidence="10">
    <location>
        <begin position="199"/>
        <end position="221"/>
    </location>
</feature>
<dbReference type="GO" id="GO:0015379">
    <property type="term" value="F:potassium:chloride symporter activity"/>
    <property type="evidence" value="ECO:0007669"/>
    <property type="project" value="InterPro"/>
</dbReference>
<evidence type="ECO:0000256" key="7">
    <source>
        <dbReference type="ARBA" id="ARBA00022989"/>
    </source>
</evidence>
<evidence type="ECO:0000256" key="4">
    <source>
        <dbReference type="ARBA" id="ARBA00022538"/>
    </source>
</evidence>
<evidence type="ECO:0000256" key="3">
    <source>
        <dbReference type="ARBA" id="ARBA00022475"/>
    </source>
</evidence>
<keyword evidence="2" id="KW-0813">Transport</keyword>
<dbReference type="AlphaFoldDB" id="A0A926NGC3"/>